<protein>
    <submittedName>
        <fullName evidence="2">Uncharacterized protein</fullName>
    </submittedName>
</protein>
<evidence type="ECO:0000313" key="3">
    <source>
        <dbReference type="Proteomes" id="UP001595764"/>
    </source>
</evidence>
<organism evidence="2 3">
    <name type="scientific">Amycolatopsis halotolerans</name>
    <dbReference type="NCBI Taxonomy" id="330083"/>
    <lineage>
        <taxon>Bacteria</taxon>
        <taxon>Bacillati</taxon>
        <taxon>Actinomycetota</taxon>
        <taxon>Actinomycetes</taxon>
        <taxon>Pseudonocardiales</taxon>
        <taxon>Pseudonocardiaceae</taxon>
        <taxon>Amycolatopsis</taxon>
    </lineage>
</organism>
<evidence type="ECO:0000256" key="1">
    <source>
        <dbReference type="SAM" id="MobiDB-lite"/>
    </source>
</evidence>
<reference evidence="3" key="1">
    <citation type="journal article" date="2019" name="Int. J. Syst. Evol. Microbiol.">
        <title>The Global Catalogue of Microorganisms (GCM) 10K type strain sequencing project: providing services to taxonomists for standard genome sequencing and annotation.</title>
        <authorList>
            <consortium name="The Broad Institute Genomics Platform"/>
            <consortium name="The Broad Institute Genome Sequencing Center for Infectious Disease"/>
            <person name="Wu L."/>
            <person name="Ma J."/>
        </authorList>
    </citation>
    <scope>NUCLEOTIDE SEQUENCE [LARGE SCALE GENOMIC DNA]</scope>
    <source>
        <strain evidence="3">CGMCC 4.7682</strain>
    </source>
</reference>
<comment type="caution">
    <text evidence="2">The sequence shown here is derived from an EMBL/GenBank/DDBJ whole genome shotgun (WGS) entry which is preliminary data.</text>
</comment>
<gene>
    <name evidence="2" type="ORF">ACFORO_12405</name>
</gene>
<feature type="region of interest" description="Disordered" evidence="1">
    <location>
        <begin position="1"/>
        <end position="34"/>
    </location>
</feature>
<name>A0ABV7QGH1_9PSEU</name>
<dbReference type="Proteomes" id="UP001595764">
    <property type="component" value="Unassembled WGS sequence"/>
</dbReference>
<sequence>MSRFPGHMSGDEPFEMPKIPPGPAMGSPRVEPRSDLRQAAAGLMEMFVALKDAGFTEHQALIIIGHMMSGGQKGGGE</sequence>
<dbReference type="EMBL" id="JBHRWI010000016">
    <property type="protein sequence ID" value="MFC3510969.1"/>
    <property type="molecule type" value="Genomic_DNA"/>
</dbReference>
<accession>A0ABV7QGH1</accession>
<evidence type="ECO:0000313" key="2">
    <source>
        <dbReference type="EMBL" id="MFC3510969.1"/>
    </source>
</evidence>
<keyword evidence="3" id="KW-1185">Reference proteome</keyword>
<proteinExistence type="predicted"/>
<dbReference type="RefSeq" id="WP_377869999.1">
    <property type="nucleotide sequence ID" value="NZ_JBHMAY010000017.1"/>
</dbReference>